<protein>
    <submittedName>
        <fullName evidence="2">Uncharacterized protein</fullName>
    </submittedName>
</protein>
<feature type="region of interest" description="Disordered" evidence="1">
    <location>
        <begin position="88"/>
        <end position="114"/>
    </location>
</feature>
<dbReference type="EMBL" id="CP021366">
    <property type="protein sequence ID" value="ART59492.1"/>
    <property type="molecule type" value="Genomic_DNA"/>
</dbReference>
<dbReference type="AlphaFoldDB" id="A0A240UEL1"/>
<sequence>MKKAGEEAVAGNLGRVERMLVNQAMTLDAIFNDMAQRSRRQDTFKGIEVLMRLALKAQAQARSTAEALALLKNPMPYIKQANMTTGPQQVNNSYAGTPSHSGIQAGAGNFQSEPNKLLEADHGQRLDIGAQAAASRANQKLETVG</sequence>
<proteinExistence type="predicted"/>
<evidence type="ECO:0000256" key="1">
    <source>
        <dbReference type="SAM" id="MobiDB-lite"/>
    </source>
</evidence>
<reference evidence="2" key="1">
    <citation type="submission" date="2017-05" db="EMBL/GenBank/DDBJ databases">
        <title>Polyphasic characterization of four soil-derived phenanthrene-degrading Acidovorax strains and proposal of Acidovorax phenanthrenivorans sp. nov.</title>
        <authorList>
            <person name="Singleton D."/>
            <person name="Lee J."/>
            <person name="Dickey A.N."/>
            <person name="Stroud A."/>
            <person name="Scholl E.H."/>
            <person name="Wright F.A."/>
            <person name="Aitken M.D."/>
        </authorList>
    </citation>
    <scope>NUCLEOTIDE SEQUENCE</scope>
    <source>
        <strain evidence="2">P4</strain>
    </source>
</reference>
<organism evidence="2 3">
    <name type="scientific">Acidovorax carolinensis</name>
    <dbReference type="NCBI Taxonomy" id="553814"/>
    <lineage>
        <taxon>Bacteria</taxon>
        <taxon>Pseudomonadati</taxon>
        <taxon>Pseudomonadota</taxon>
        <taxon>Betaproteobacteria</taxon>
        <taxon>Burkholderiales</taxon>
        <taxon>Comamonadaceae</taxon>
        <taxon>Acidovorax</taxon>
    </lineage>
</organism>
<evidence type="ECO:0000313" key="3">
    <source>
        <dbReference type="Proteomes" id="UP000194440"/>
    </source>
</evidence>
<name>A0A240UEL1_9BURK</name>
<dbReference type="Proteomes" id="UP000194440">
    <property type="component" value="Chromosome"/>
</dbReference>
<evidence type="ECO:0000313" key="2">
    <source>
        <dbReference type="EMBL" id="ART59492.1"/>
    </source>
</evidence>
<dbReference type="KEGG" id="acip:CBP36_12155"/>
<keyword evidence="3" id="KW-1185">Reference proteome</keyword>
<gene>
    <name evidence="2" type="ORF">CBP36_12155</name>
</gene>
<feature type="compositionally biased region" description="Polar residues" evidence="1">
    <location>
        <begin position="88"/>
        <end position="102"/>
    </location>
</feature>
<accession>A0A240UEL1</accession>